<evidence type="ECO:0000313" key="2">
    <source>
        <dbReference type="WBParaSite" id="maker-uti_cns_0046792-snap-gene-0.4-mRNA-1"/>
    </source>
</evidence>
<reference evidence="2" key="1">
    <citation type="submission" date="2016-11" db="UniProtKB">
        <authorList>
            <consortium name="WormBaseParasite"/>
        </authorList>
    </citation>
    <scope>IDENTIFICATION</scope>
</reference>
<organism evidence="1 2">
    <name type="scientific">Macrostomum lignano</name>
    <dbReference type="NCBI Taxonomy" id="282301"/>
    <lineage>
        <taxon>Eukaryota</taxon>
        <taxon>Metazoa</taxon>
        <taxon>Spiralia</taxon>
        <taxon>Lophotrochozoa</taxon>
        <taxon>Platyhelminthes</taxon>
        <taxon>Rhabditophora</taxon>
        <taxon>Macrostomorpha</taxon>
        <taxon>Macrostomida</taxon>
        <taxon>Macrostomidae</taxon>
        <taxon>Macrostomum</taxon>
    </lineage>
</organism>
<dbReference type="Proteomes" id="UP000095280">
    <property type="component" value="Unplaced"/>
</dbReference>
<keyword evidence="1" id="KW-1185">Reference proteome</keyword>
<dbReference type="WBParaSite" id="maker-uti_cns_0046792-snap-gene-0.4-mRNA-1">
    <property type="protein sequence ID" value="maker-uti_cns_0046792-snap-gene-0.4-mRNA-1"/>
    <property type="gene ID" value="maker-uti_cns_0046792-snap-gene-0.4"/>
</dbReference>
<protein>
    <submittedName>
        <fullName evidence="2">Secreted protein</fullName>
    </submittedName>
</protein>
<proteinExistence type="predicted"/>
<evidence type="ECO:0000313" key="1">
    <source>
        <dbReference type="Proteomes" id="UP000095280"/>
    </source>
</evidence>
<name>A0A1I8JCP7_9PLAT</name>
<accession>A0A1I8JCP7</accession>
<sequence>RHFELFSLPCERQFELAKSTSFRFFSQTQTFKSITILTLTLCALMLAGMANCRPSNYPLDHEAEAAAVQQHRPILKRLSSDHRLADLLSSIERLGSTSGQYGIDLQANGRKKRSVRMEK</sequence>
<dbReference type="AlphaFoldDB" id="A0A1I8JCP7"/>